<dbReference type="RefSeq" id="WP_130180349.1">
    <property type="nucleotide sequence ID" value="NZ_CP035945.1"/>
</dbReference>
<dbReference type="AlphaFoldDB" id="A0A4P6LW29"/>
<dbReference type="Pfam" id="PF01261">
    <property type="entry name" value="AP_endonuc_2"/>
    <property type="match status" value="1"/>
</dbReference>
<dbReference type="EMBL" id="CP035945">
    <property type="protein sequence ID" value="QBE95985.1"/>
    <property type="molecule type" value="Genomic_DNA"/>
</dbReference>
<feature type="domain" description="Xylose isomerase-like TIM barrel" evidence="1">
    <location>
        <begin position="38"/>
        <end position="279"/>
    </location>
</feature>
<evidence type="ECO:0000313" key="2">
    <source>
        <dbReference type="EMBL" id="QBE95985.1"/>
    </source>
</evidence>
<evidence type="ECO:0000259" key="1">
    <source>
        <dbReference type="Pfam" id="PF01261"/>
    </source>
</evidence>
<dbReference type="PANTHER" id="PTHR12110:SF53">
    <property type="entry name" value="BLR5974 PROTEIN"/>
    <property type="match status" value="1"/>
</dbReference>
<proteinExistence type="predicted"/>
<gene>
    <name evidence="2" type="ORF">PMF13cell1_01512</name>
</gene>
<accession>A0A4P6LW29</accession>
<name>A0A4P6LW29_9FIRM</name>
<reference evidence="2 3" key="1">
    <citation type="submission" date="2019-01" db="EMBL/GenBank/DDBJ databases">
        <title>PMF-metabolizing Aryl O-demethylase.</title>
        <authorList>
            <person name="Kim M."/>
        </authorList>
    </citation>
    <scope>NUCLEOTIDE SEQUENCE [LARGE SCALE GENOMIC DNA]</scope>
    <source>
        <strain evidence="2 3">PMF1</strain>
    </source>
</reference>
<dbReference type="Gene3D" id="3.20.20.150">
    <property type="entry name" value="Divalent-metal-dependent TIM barrel enzymes"/>
    <property type="match status" value="1"/>
</dbReference>
<dbReference type="SUPFAM" id="SSF51658">
    <property type="entry name" value="Xylose isomerase-like"/>
    <property type="match status" value="1"/>
</dbReference>
<evidence type="ECO:0000313" key="3">
    <source>
        <dbReference type="Proteomes" id="UP000289794"/>
    </source>
</evidence>
<dbReference type="PANTHER" id="PTHR12110">
    <property type="entry name" value="HYDROXYPYRUVATE ISOMERASE"/>
    <property type="match status" value="1"/>
</dbReference>
<protein>
    <recommendedName>
        <fullName evidence="1">Xylose isomerase-like TIM barrel domain-containing protein</fullName>
    </recommendedName>
</protein>
<dbReference type="Proteomes" id="UP000289794">
    <property type="component" value="Chromosome"/>
</dbReference>
<dbReference type="KEGG" id="bpro:PMF13cell1_01512"/>
<sequence length="289" mass="32972">MKYGICLTPIYPAAINDITVMSQVIEKTKNQKVFNCAEIYFEGSKEEENTIRKMSEDTGLDTVYLGGLPIKRDGIDISSGDETERKKSVDKCKGHIDHAVRMGCVRIVVASGPDWKGDKDKKCIAEQMRKSLEELDIYCRGSRLEVSVEPFPVRTDPYLAVGETKLVQDIFKDSSFRNVGITFDTSHFSQLGEDIEESFQSLKPWIHHMHLANCVMRDKTSPLYGDKHPAFSQKDGDFSIETIHDFYQRMKSKGALKEVDICSLEIVSRGNENRYYDEACREAKMIWEL</sequence>
<dbReference type="InterPro" id="IPR050312">
    <property type="entry name" value="IolE/XylAMocC-like"/>
</dbReference>
<dbReference type="InterPro" id="IPR036237">
    <property type="entry name" value="Xyl_isomerase-like_sf"/>
</dbReference>
<organism evidence="2 3">
    <name type="scientific">Blautia producta</name>
    <dbReference type="NCBI Taxonomy" id="33035"/>
    <lineage>
        <taxon>Bacteria</taxon>
        <taxon>Bacillati</taxon>
        <taxon>Bacillota</taxon>
        <taxon>Clostridia</taxon>
        <taxon>Lachnospirales</taxon>
        <taxon>Lachnospiraceae</taxon>
        <taxon>Blautia</taxon>
    </lineage>
</organism>
<dbReference type="InterPro" id="IPR013022">
    <property type="entry name" value="Xyl_isomerase-like_TIM-brl"/>
</dbReference>